<dbReference type="SUPFAM" id="SSF53474">
    <property type="entry name" value="alpha/beta-Hydrolases"/>
    <property type="match status" value="1"/>
</dbReference>
<dbReference type="EMBL" id="KZ454988">
    <property type="protein sequence ID" value="PKI84738.1"/>
    <property type="molecule type" value="Genomic_DNA"/>
</dbReference>
<dbReference type="OrthoDB" id="5592486at2759"/>
<dbReference type="STRING" id="2020962.A0A2N1JDW0"/>
<dbReference type="InterPro" id="IPR029058">
    <property type="entry name" value="AB_hydrolase_fold"/>
</dbReference>
<evidence type="ECO:0000256" key="4">
    <source>
        <dbReference type="SAM" id="MobiDB-lite"/>
    </source>
</evidence>
<evidence type="ECO:0000313" key="6">
    <source>
        <dbReference type="EMBL" id="PKI84738.1"/>
    </source>
</evidence>
<dbReference type="AlphaFoldDB" id="A0A2N1JDW0"/>
<accession>A0A2N1JDW0</accession>
<dbReference type="Pfam" id="PF05057">
    <property type="entry name" value="DUF676"/>
    <property type="match status" value="1"/>
</dbReference>
<feature type="domain" description="DUF676" evidence="5">
    <location>
        <begin position="145"/>
        <end position="195"/>
    </location>
</feature>
<proteinExistence type="inferred from homology"/>
<evidence type="ECO:0000259" key="5">
    <source>
        <dbReference type="Pfam" id="PF05057"/>
    </source>
</evidence>
<dbReference type="Proteomes" id="UP000232875">
    <property type="component" value="Unassembled WGS sequence"/>
</dbReference>
<feature type="region of interest" description="Disordered" evidence="4">
    <location>
        <begin position="540"/>
        <end position="561"/>
    </location>
</feature>
<keyword evidence="7" id="KW-1185">Reference proteome</keyword>
<feature type="compositionally biased region" description="Pro residues" evidence="4">
    <location>
        <begin position="541"/>
        <end position="557"/>
    </location>
</feature>
<comment type="similarity">
    <text evidence="1">Belongs to the putative lipase ROG1 family.</text>
</comment>
<reference evidence="6 7" key="1">
    <citation type="submission" date="2017-10" db="EMBL/GenBank/DDBJ databases">
        <title>A novel species of cold-tolerant Malassezia isolated from bats.</title>
        <authorList>
            <person name="Lorch J.M."/>
            <person name="Palmer J.M."/>
            <person name="Vanderwolf K.J."/>
            <person name="Schmidt K.Z."/>
            <person name="Verant M.L."/>
            <person name="Weller T.J."/>
            <person name="Blehert D.S."/>
        </authorList>
    </citation>
    <scope>NUCLEOTIDE SEQUENCE [LARGE SCALE GENOMIC DNA]</scope>
    <source>
        <strain evidence="6 7">NWHC:44797-103</strain>
    </source>
</reference>
<evidence type="ECO:0000256" key="3">
    <source>
        <dbReference type="ARBA" id="ARBA00048461"/>
    </source>
</evidence>
<dbReference type="PANTHER" id="PTHR11440">
    <property type="entry name" value="LECITHIN-CHOLESTEROL ACYLTRANSFERASE-RELATED"/>
    <property type="match status" value="1"/>
</dbReference>
<comment type="catalytic activity">
    <reaction evidence="2">
        <text>a diacylglycerol + H2O = a monoacylglycerol + a fatty acid + H(+)</text>
        <dbReference type="Rhea" id="RHEA:32731"/>
        <dbReference type="ChEBI" id="CHEBI:15377"/>
        <dbReference type="ChEBI" id="CHEBI:15378"/>
        <dbReference type="ChEBI" id="CHEBI:17408"/>
        <dbReference type="ChEBI" id="CHEBI:18035"/>
        <dbReference type="ChEBI" id="CHEBI:28868"/>
    </reaction>
</comment>
<evidence type="ECO:0000313" key="7">
    <source>
        <dbReference type="Proteomes" id="UP000232875"/>
    </source>
</evidence>
<comment type="catalytic activity">
    <reaction evidence="3">
        <text>a monoacylglycerol + H2O = glycerol + a fatty acid + H(+)</text>
        <dbReference type="Rhea" id="RHEA:15245"/>
        <dbReference type="ChEBI" id="CHEBI:15377"/>
        <dbReference type="ChEBI" id="CHEBI:15378"/>
        <dbReference type="ChEBI" id="CHEBI:17408"/>
        <dbReference type="ChEBI" id="CHEBI:17754"/>
        <dbReference type="ChEBI" id="CHEBI:28868"/>
    </reaction>
</comment>
<evidence type="ECO:0000256" key="2">
    <source>
        <dbReference type="ARBA" id="ARBA00047591"/>
    </source>
</evidence>
<dbReference type="Gene3D" id="3.40.50.1820">
    <property type="entry name" value="alpha/beta hydrolase"/>
    <property type="match status" value="1"/>
</dbReference>
<protein>
    <recommendedName>
        <fullName evidence="5">DUF676 domain-containing protein</fullName>
    </recommendedName>
</protein>
<evidence type="ECO:0000256" key="1">
    <source>
        <dbReference type="ARBA" id="ARBA00007920"/>
    </source>
</evidence>
<gene>
    <name evidence="6" type="ORF">MVES_001155</name>
</gene>
<sequence length="619" mass="68084">MRRARCIPLALWRVPKRQLGTSRVVLNRSAGTRRNEIGKAEKVKKKAAWASKGSKLDQLMRDPSLYTPIRKPRLPIVLCHGLYGFDVRGPFLGLEYHYWSTTLDILRDQIGADVLVVSVPPTGSIKERAEALHKFLADPANGVRGKRINFVGHSMGGLDVRYIISTIKPKPEEYTPASLTTLSTPHRGSPFMDWCNANIGIGVDLIDDLMQEARVVTPNAPELPHLPPFSLKSPLFARKDNKKNSGSDASALASITSVLNSVSSALSSYILATFDQPAYAMLSTRHMTRLFNPRTPDDPSVRYFSVAARANELSVIHPLWLPKLILDKAAATNTSGGEMDGSSDALGGSLQGNDGLVSIRSAQWGTFLGIMEGWDHWDVRGAGGPRRIRSAKSMPKARVHLKPDKASALNLFQAGWARLTEAAQAWRRPSTPTSQAAPEDAYWNWLDAALSDYNDPGPNRSATSELDAPPAAAAVYAMASAYEKYAPKKLSSKRDAEIAQRVAKWISSHLPHDADGASSYKDDMRNVYMYLSEPRHSLMLPAPPAQEAPNSDPPSPAPHLVRNDEARRTANAKQKGFPNDILAMLPFLSQHQENTSSPPQLVLEHFWLAICRNLYDEGL</sequence>
<dbReference type="InterPro" id="IPR007751">
    <property type="entry name" value="DUF676_lipase-like"/>
</dbReference>
<organism evidence="6 7">
    <name type="scientific">Malassezia vespertilionis</name>
    <dbReference type="NCBI Taxonomy" id="2020962"/>
    <lineage>
        <taxon>Eukaryota</taxon>
        <taxon>Fungi</taxon>
        <taxon>Dikarya</taxon>
        <taxon>Basidiomycota</taxon>
        <taxon>Ustilaginomycotina</taxon>
        <taxon>Malasseziomycetes</taxon>
        <taxon>Malasseziales</taxon>
        <taxon>Malasseziaceae</taxon>
        <taxon>Malassezia</taxon>
    </lineage>
</organism>
<name>A0A2N1JDW0_9BASI</name>